<keyword evidence="9" id="KW-1185">Reference proteome</keyword>
<dbReference type="SUPFAM" id="SSF52047">
    <property type="entry name" value="RNI-like"/>
    <property type="match status" value="1"/>
</dbReference>
<dbReference type="Pfam" id="PF13765">
    <property type="entry name" value="PRY"/>
    <property type="match status" value="1"/>
</dbReference>
<dbReference type="InterPro" id="IPR003877">
    <property type="entry name" value="SPRY_dom"/>
</dbReference>
<keyword evidence="6" id="KW-0067">ATP-binding</keyword>
<dbReference type="Pfam" id="PF17776">
    <property type="entry name" value="NLRC4_HD2"/>
    <property type="match status" value="1"/>
</dbReference>
<sequence length="945" mass="107597">MTPEDLLNTLDDLGDGEFKKFKWFLQQADIVQGLPTIKKSRLEMTNRWDTVDLMVQTYRLPGAVKVTRKVLEWISRNDLLLSLSASRSRPEDMVVPVPEPRPIMFYKQMLQSNFQDKFMCAQEGWTEDKLHLTDIYTELYITAGYDVHINTQHEVRQIEKVWKPAEPEKPIRPTDIIPETVGIPQEALNYIFTDVQSSGITNYDKSKFKLLFVFDGLDESRLHLDLHSEDIRSVDVTTAAKTDVLLRKLINGKLLRSARIWVTTRPAAANQIPREFISSTTEVRGFTDPQKEEYFRKRFKGKEEADKLISHIVTSGSLHIMCHIPVFCWITATVLEDVLKTREGGELPKTLTEMYAEFLVFQIDRTKEKYGPEKSIQYVKSLAKLAFEQLEKGNLIFYEKDLRQSGIDFSEASVCSGVFTEIFKEDRGRKGKDKMFSFVHLSVQEFLAALYVRMSLINSNKNVMLSPPLSLRILRLLFSKISSKKIHRISIDRALQSSNGHLDLFLRFLLGLSLQTNQDKLQSLLKKTDCRSKTNQKTIQYIKEKLSENLSPERNINLLHCLNELNDRSLIEEIQQYLSSGSLSTYELSPAQWSALVFILLSSEEDLHVFDLKKYSASEEALLRLLLVVKASKTALLSSCNLSERTCEALSSVLSSQVSSLTELDLSNNDLKDLGVMLLSSGLESPRCALKILRLSGCQISEEGCICLASALKSNPSRLRELDLSYNHPGDLGVKLLTAGLKDPQWRLDSLSLEHSGAQRLKPGLKKYFCELALDANTANRKLKLSDNNRQVTAVTEKQPFSVHPERFDVWLQLLCTTGLTGRCYWEVEWKGFVFIAVSYRSVRRRGNSYDCRFGGNDHSWSLRCAEDESFSVWHNNRETAIPSSSSASHRVAVYVDWPAGTLTFYRISSGSPIHLYTFHTTFSKPLYPGFWLVSHGSSVSLCSL</sequence>
<dbReference type="PROSITE" id="PS50824">
    <property type="entry name" value="DAPIN"/>
    <property type="match status" value="1"/>
</dbReference>
<dbReference type="CDD" id="cd08321">
    <property type="entry name" value="Pyrin_ASC-like"/>
    <property type="match status" value="1"/>
</dbReference>
<dbReference type="InterPro" id="IPR001611">
    <property type="entry name" value="Leu-rich_rpt"/>
</dbReference>
<evidence type="ECO:0000256" key="6">
    <source>
        <dbReference type="ARBA" id="ARBA00022840"/>
    </source>
</evidence>
<dbReference type="Gene3D" id="2.60.120.920">
    <property type="match status" value="1"/>
</dbReference>
<dbReference type="Pfam" id="PF13516">
    <property type="entry name" value="LRR_6"/>
    <property type="match status" value="2"/>
</dbReference>
<dbReference type="GeneID" id="102215211"/>
<name>A0A9Y3VXN3_9CICH</name>
<evidence type="ECO:0000259" key="8">
    <source>
        <dbReference type="PROSITE" id="PS50824"/>
    </source>
</evidence>
<evidence type="ECO:0000256" key="4">
    <source>
        <dbReference type="ARBA" id="ARBA00022737"/>
    </source>
</evidence>
<keyword evidence="5" id="KW-0547">Nucleotide-binding</keyword>
<dbReference type="InterPro" id="IPR043136">
    <property type="entry name" value="B30.2/SPRY_sf"/>
</dbReference>
<dbReference type="SMART" id="SM00368">
    <property type="entry name" value="LRR_RI"/>
    <property type="match status" value="4"/>
</dbReference>
<dbReference type="PANTHER" id="PTHR24106">
    <property type="entry name" value="NACHT, LRR AND CARD DOMAINS-CONTAINING"/>
    <property type="match status" value="1"/>
</dbReference>
<dbReference type="InterPro" id="IPR011029">
    <property type="entry name" value="DEATH-like_dom_sf"/>
</dbReference>
<feature type="domain" description="B30.2/SPRY" evidence="7">
    <location>
        <begin position="752"/>
        <end position="945"/>
    </location>
</feature>
<dbReference type="InterPro" id="IPR001870">
    <property type="entry name" value="B30.2/SPRY"/>
</dbReference>
<dbReference type="AlphaFoldDB" id="A0A9Y3VXN3"/>
<proteinExistence type="predicted"/>
<dbReference type="RefSeq" id="XP_005748697.1">
    <property type="nucleotide sequence ID" value="XM_005748640.1"/>
</dbReference>
<dbReference type="PROSITE" id="PS51450">
    <property type="entry name" value="LRR"/>
    <property type="match status" value="1"/>
</dbReference>
<dbReference type="Proteomes" id="UP000695023">
    <property type="component" value="Unplaced"/>
</dbReference>
<dbReference type="GO" id="GO:0005737">
    <property type="term" value="C:cytoplasm"/>
    <property type="evidence" value="ECO:0007669"/>
    <property type="project" value="UniProtKB-SubCell"/>
</dbReference>
<dbReference type="InterPro" id="IPR007111">
    <property type="entry name" value="NACHT_NTPase"/>
</dbReference>
<dbReference type="Pfam" id="PF17779">
    <property type="entry name" value="WHD_NOD2"/>
    <property type="match status" value="1"/>
</dbReference>
<dbReference type="Pfam" id="PF14484">
    <property type="entry name" value="FISNA"/>
    <property type="match status" value="1"/>
</dbReference>
<evidence type="ECO:0000313" key="9">
    <source>
        <dbReference type="Proteomes" id="UP000695023"/>
    </source>
</evidence>
<evidence type="ECO:0000313" key="10">
    <source>
        <dbReference type="RefSeq" id="XP_005748697.1"/>
    </source>
</evidence>
<dbReference type="Pfam" id="PF02758">
    <property type="entry name" value="PYRIN"/>
    <property type="match status" value="1"/>
</dbReference>
<evidence type="ECO:0000256" key="1">
    <source>
        <dbReference type="ARBA" id="ARBA00004496"/>
    </source>
</evidence>
<reference evidence="10" key="1">
    <citation type="submission" date="2025-08" db="UniProtKB">
        <authorList>
            <consortium name="RefSeq"/>
        </authorList>
    </citation>
    <scope>IDENTIFICATION</scope>
</reference>
<comment type="subcellular location">
    <subcellularLocation>
        <location evidence="1">Cytoplasm</location>
    </subcellularLocation>
</comment>
<dbReference type="InterPro" id="IPR013320">
    <property type="entry name" value="ConA-like_dom_sf"/>
</dbReference>
<dbReference type="InterPro" id="IPR006574">
    <property type="entry name" value="PRY"/>
</dbReference>
<dbReference type="GO" id="GO:0005524">
    <property type="term" value="F:ATP binding"/>
    <property type="evidence" value="ECO:0007669"/>
    <property type="project" value="UniProtKB-KW"/>
</dbReference>
<dbReference type="InterPro" id="IPR032675">
    <property type="entry name" value="LRR_dom_sf"/>
</dbReference>
<dbReference type="PRINTS" id="PR01407">
    <property type="entry name" value="BUTYPHLNCDUF"/>
</dbReference>
<dbReference type="Gene3D" id="3.80.10.10">
    <property type="entry name" value="Ribonuclease Inhibitor"/>
    <property type="match status" value="1"/>
</dbReference>
<accession>A0A9Y3VXN3</accession>
<dbReference type="InterPro" id="IPR027417">
    <property type="entry name" value="P-loop_NTPase"/>
</dbReference>
<dbReference type="SUPFAM" id="SSF49899">
    <property type="entry name" value="Concanavalin A-like lectins/glucanases"/>
    <property type="match status" value="1"/>
</dbReference>
<dbReference type="Gene3D" id="1.10.533.10">
    <property type="entry name" value="Death Domain, Fas"/>
    <property type="match status" value="1"/>
</dbReference>
<dbReference type="Pfam" id="PF05729">
    <property type="entry name" value="NACHT"/>
    <property type="match status" value="1"/>
</dbReference>
<protein>
    <submittedName>
        <fullName evidence="10">NACHT, LRR and PYD domains-containing protein 12-like</fullName>
    </submittedName>
</protein>
<dbReference type="InterPro" id="IPR041075">
    <property type="entry name" value="NOD1/2_WH"/>
</dbReference>
<dbReference type="Gene3D" id="3.40.50.300">
    <property type="entry name" value="P-loop containing nucleotide triphosphate hydrolases"/>
    <property type="match status" value="1"/>
</dbReference>
<dbReference type="PROSITE" id="PS50188">
    <property type="entry name" value="B302_SPRY"/>
    <property type="match status" value="1"/>
</dbReference>
<dbReference type="InterPro" id="IPR041267">
    <property type="entry name" value="NLRP_HD2"/>
</dbReference>
<evidence type="ECO:0000259" key="7">
    <source>
        <dbReference type="PROSITE" id="PS50188"/>
    </source>
</evidence>
<evidence type="ECO:0000256" key="2">
    <source>
        <dbReference type="ARBA" id="ARBA00022490"/>
    </source>
</evidence>
<organism evidence="9 10">
    <name type="scientific">Pundamilia nyererei</name>
    <dbReference type="NCBI Taxonomy" id="303518"/>
    <lineage>
        <taxon>Eukaryota</taxon>
        <taxon>Metazoa</taxon>
        <taxon>Chordata</taxon>
        <taxon>Craniata</taxon>
        <taxon>Vertebrata</taxon>
        <taxon>Euteleostomi</taxon>
        <taxon>Actinopterygii</taxon>
        <taxon>Neopterygii</taxon>
        <taxon>Teleostei</taxon>
        <taxon>Neoteleostei</taxon>
        <taxon>Acanthomorphata</taxon>
        <taxon>Ovalentaria</taxon>
        <taxon>Cichlomorphae</taxon>
        <taxon>Cichliformes</taxon>
        <taxon>Cichlidae</taxon>
        <taxon>African cichlids</taxon>
        <taxon>Pseudocrenilabrinae</taxon>
        <taxon>Haplochromini</taxon>
        <taxon>Pundamilia</taxon>
    </lineage>
</organism>
<dbReference type="InterPro" id="IPR003879">
    <property type="entry name" value="Butyrophylin_SPRY"/>
</dbReference>
<dbReference type="CDD" id="cd16040">
    <property type="entry name" value="SPRY_PRY_SNTX"/>
    <property type="match status" value="1"/>
</dbReference>
<feature type="domain" description="Pyrin" evidence="8">
    <location>
        <begin position="1"/>
        <end position="89"/>
    </location>
</feature>
<keyword evidence="2" id="KW-0963">Cytoplasm</keyword>
<dbReference type="SMART" id="SM01289">
    <property type="entry name" value="PYRIN"/>
    <property type="match status" value="1"/>
</dbReference>
<dbReference type="InterPro" id="IPR051261">
    <property type="entry name" value="NLR"/>
</dbReference>
<dbReference type="SMART" id="SM01288">
    <property type="entry name" value="FISNA"/>
    <property type="match status" value="1"/>
</dbReference>
<dbReference type="SMART" id="SM00449">
    <property type="entry name" value="SPRY"/>
    <property type="match status" value="1"/>
</dbReference>
<evidence type="ECO:0000256" key="5">
    <source>
        <dbReference type="ARBA" id="ARBA00022741"/>
    </source>
</evidence>
<keyword evidence="3" id="KW-0433">Leucine-rich repeat</keyword>
<dbReference type="Pfam" id="PF00622">
    <property type="entry name" value="SPRY"/>
    <property type="match status" value="1"/>
</dbReference>
<dbReference type="InterPro" id="IPR004020">
    <property type="entry name" value="DAPIN"/>
</dbReference>
<evidence type="ECO:0000256" key="3">
    <source>
        <dbReference type="ARBA" id="ARBA00022614"/>
    </source>
</evidence>
<dbReference type="SMART" id="SM00589">
    <property type="entry name" value="PRY"/>
    <property type="match status" value="1"/>
</dbReference>
<gene>
    <name evidence="10" type="primary">LOC102215211</name>
</gene>
<dbReference type="SUPFAM" id="SSF47986">
    <property type="entry name" value="DEATH domain"/>
    <property type="match status" value="1"/>
</dbReference>
<dbReference type="InterPro" id="IPR029495">
    <property type="entry name" value="NACHT-assoc"/>
</dbReference>
<keyword evidence="4" id="KW-0677">Repeat</keyword>